<dbReference type="SUPFAM" id="SSF52047">
    <property type="entry name" value="RNI-like"/>
    <property type="match status" value="1"/>
</dbReference>
<evidence type="ECO:0000313" key="2">
    <source>
        <dbReference type="Proteomes" id="UP001194696"/>
    </source>
</evidence>
<dbReference type="Proteomes" id="UP001194696">
    <property type="component" value="Unassembled WGS sequence"/>
</dbReference>
<accession>A0ABQ7K115</accession>
<evidence type="ECO:0008006" key="3">
    <source>
        <dbReference type="Google" id="ProtNLM"/>
    </source>
</evidence>
<comment type="caution">
    <text evidence="1">The sequence shown here is derived from an EMBL/GenBank/DDBJ whole genome shotgun (WGS) entry which is preliminary data.</text>
</comment>
<sequence>MDDVKHTPSSILLPELRPNLAIYLHPHDLLQMTLVSKLWHSAWTPFLYSHISIQAPAQSLAFLTPATKSALLRYRHHVRAFRTRSTREEIIQLFLNTLVLLPKQLRAMVDLGDLPDMRLTELYLTGEKYQKKGNECILKILEACGPTLRRLRLDVTTIANNQHLYLPPLIRIICNTMTQLQHLCLFESLIVQIPPLDMRIFLETCPSSLVTLTLGWFHFPLQSKEKDEKTKDPSAVVGVKPHPNLKVFSLGAGYSRSFTPIDPEVSSAIFVGFLRSCSPDVKVYGLNLSRSWEFIQPGVTEAIANLTGIKPRYFEVPAVQLSPEVDQSMANEISSLWRNHHQADLGSYSTPREVLRSIQIKGCPLTSPTTFNTIIKSSQHGLQNLTIYHGKRITSQDVQTILHHGTALRFFTFIHSLPLLDCRVMLQSTWSCTLLTQLDIQITGIPRPDVLYNWRGDKILSDKAAAAGITTDSRAICSSIDESRRLQRQIYSRLATLVNLESLQLGYSCPEVRRALVTLPNGKRGYFDKGQQLNCLEMSLDSGLDILAGMKSMRVIYVHSMEHRIGIPELKWFERELPNFQALSGIGRQTTRTCLLYGLDDPGLEQCGVGYRWS</sequence>
<dbReference type="EMBL" id="JAAAIM010000397">
    <property type="protein sequence ID" value="KAG0288629.1"/>
    <property type="molecule type" value="Genomic_DNA"/>
</dbReference>
<dbReference type="SUPFAM" id="SSF81383">
    <property type="entry name" value="F-box domain"/>
    <property type="match status" value="1"/>
</dbReference>
<organism evidence="1 2">
    <name type="scientific">Linnemannia gamsii</name>
    <dbReference type="NCBI Taxonomy" id="64522"/>
    <lineage>
        <taxon>Eukaryota</taxon>
        <taxon>Fungi</taxon>
        <taxon>Fungi incertae sedis</taxon>
        <taxon>Mucoromycota</taxon>
        <taxon>Mortierellomycotina</taxon>
        <taxon>Mortierellomycetes</taxon>
        <taxon>Mortierellales</taxon>
        <taxon>Mortierellaceae</taxon>
        <taxon>Linnemannia</taxon>
    </lineage>
</organism>
<name>A0ABQ7K115_9FUNG</name>
<evidence type="ECO:0000313" key="1">
    <source>
        <dbReference type="EMBL" id="KAG0288629.1"/>
    </source>
</evidence>
<proteinExistence type="predicted"/>
<dbReference type="InterPro" id="IPR036047">
    <property type="entry name" value="F-box-like_dom_sf"/>
</dbReference>
<protein>
    <recommendedName>
        <fullName evidence="3">F-box domain-containing protein</fullName>
    </recommendedName>
</protein>
<dbReference type="Gene3D" id="3.80.10.10">
    <property type="entry name" value="Ribonuclease Inhibitor"/>
    <property type="match status" value="1"/>
</dbReference>
<keyword evidence="2" id="KW-1185">Reference proteome</keyword>
<gene>
    <name evidence="1" type="ORF">BGZ96_007588</name>
</gene>
<dbReference type="InterPro" id="IPR032675">
    <property type="entry name" value="LRR_dom_sf"/>
</dbReference>
<reference evidence="1 2" key="1">
    <citation type="journal article" date="2020" name="Fungal Divers.">
        <title>Resolving the Mortierellaceae phylogeny through synthesis of multi-gene phylogenetics and phylogenomics.</title>
        <authorList>
            <person name="Vandepol N."/>
            <person name="Liber J."/>
            <person name="Desiro A."/>
            <person name="Na H."/>
            <person name="Kennedy M."/>
            <person name="Barry K."/>
            <person name="Grigoriev I.V."/>
            <person name="Miller A.N."/>
            <person name="O'Donnell K."/>
            <person name="Stajich J.E."/>
            <person name="Bonito G."/>
        </authorList>
    </citation>
    <scope>NUCLEOTIDE SEQUENCE [LARGE SCALE GENOMIC DNA]</scope>
    <source>
        <strain evidence="1 2">AD045</strain>
    </source>
</reference>